<evidence type="ECO:0000313" key="2">
    <source>
        <dbReference type="EMBL" id="GAQ88031.1"/>
    </source>
</evidence>
<feature type="compositionally biased region" description="Basic and acidic residues" evidence="1">
    <location>
        <begin position="90"/>
        <end position="109"/>
    </location>
</feature>
<feature type="region of interest" description="Disordered" evidence="1">
    <location>
        <begin position="566"/>
        <end position="621"/>
    </location>
</feature>
<dbReference type="AlphaFoldDB" id="A0A1Y1IFZ2"/>
<feature type="region of interest" description="Disordered" evidence="1">
    <location>
        <begin position="70"/>
        <end position="109"/>
    </location>
</feature>
<evidence type="ECO:0000256" key="1">
    <source>
        <dbReference type="SAM" id="MobiDB-lite"/>
    </source>
</evidence>
<feature type="region of interest" description="Disordered" evidence="1">
    <location>
        <begin position="1"/>
        <end position="27"/>
    </location>
</feature>
<name>A0A1Y1IFZ2_KLENI</name>
<proteinExistence type="predicted"/>
<dbReference type="PANTHER" id="PTHR47372:SF11">
    <property type="entry name" value="RE19971P"/>
    <property type="match status" value="1"/>
</dbReference>
<dbReference type="Proteomes" id="UP000054558">
    <property type="component" value="Unassembled WGS sequence"/>
</dbReference>
<evidence type="ECO:0000313" key="3">
    <source>
        <dbReference type="Proteomes" id="UP000054558"/>
    </source>
</evidence>
<feature type="region of interest" description="Disordered" evidence="1">
    <location>
        <begin position="142"/>
        <end position="224"/>
    </location>
</feature>
<feature type="compositionally biased region" description="Basic and acidic residues" evidence="1">
    <location>
        <begin position="388"/>
        <end position="503"/>
    </location>
</feature>
<feature type="region of interest" description="Disordered" evidence="1">
    <location>
        <begin position="334"/>
        <end position="503"/>
    </location>
</feature>
<reference evidence="2 3" key="1">
    <citation type="journal article" date="2014" name="Nat. Commun.">
        <title>Klebsormidium flaccidum genome reveals primary factors for plant terrestrial adaptation.</title>
        <authorList>
            <person name="Hori K."/>
            <person name="Maruyama F."/>
            <person name="Fujisawa T."/>
            <person name="Togashi T."/>
            <person name="Yamamoto N."/>
            <person name="Seo M."/>
            <person name="Sato S."/>
            <person name="Yamada T."/>
            <person name="Mori H."/>
            <person name="Tajima N."/>
            <person name="Moriyama T."/>
            <person name="Ikeuchi M."/>
            <person name="Watanabe M."/>
            <person name="Wada H."/>
            <person name="Kobayashi K."/>
            <person name="Saito M."/>
            <person name="Masuda T."/>
            <person name="Sasaki-Sekimoto Y."/>
            <person name="Mashiguchi K."/>
            <person name="Awai K."/>
            <person name="Shimojima M."/>
            <person name="Masuda S."/>
            <person name="Iwai M."/>
            <person name="Nobusawa T."/>
            <person name="Narise T."/>
            <person name="Kondo S."/>
            <person name="Saito H."/>
            <person name="Sato R."/>
            <person name="Murakawa M."/>
            <person name="Ihara Y."/>
            <person name="Oshima-Yamada Y."/>
            <person name="Ohtaka K."/>
            <person name="Satoh M."/>
            <person name="Sonobe K."/>
            <person name="Ishii M."/>
            <person name="Ohtani R."/>
            <person name="Kanamori-Sato M."/>
            <person name="Honoki R."/>
            <person name="Miyazaki D."/>
            <person name="Mochizuki H."/>
            <person name="Umetsu J."/>
            <person name="Higashi K."/>
            <person name="Shibata D."/>
            <person name="Kamiya Y."/>
            <person name="Sato N."/>
            <person name="Nakamura Y."/>
            <person name="Tabata S."/>
            <person name="Ida S."/>
            <person name="Kurokawa K."/>
            <person name="Ohta H."/>
        </authorList>
    </citation>
    <scope>NUCLEOTIDE SEQUENCE [LARGE SCALE GENOMIC DNA]</scope>
    <source>
        <strain evidence="2 3">NIES-2285</strain>
    </source>
</reference>
<dbReference type="EMBL" id="DF237344">
    <property type="protein sequence ID" value="GAQ88031.1"/>
    <property type="molecule type" value="Genomic_DNA"/>
</dbReference>
<dbReference type="SUPFAM" id="SSF58113">
    <property type="entry name" value="Apolipoprotein A-I"/>
    <property type="match status" value="1"/>
</dbReference>
<feature type="compositionally biased region" description="Basic and acidic residues" evidence="1">
    <location>
        <begin position="566"/>
        <end position="589"/>
    </location>
</feature>
<keyword evidence="3" id="KW-1185">Reference proteome</keyword>
<feature type="compositionally biased region" description="Basic and acidic residues" evidence="1">
    <location>
        <begin position="186"/>
        <end position="223"/>
    </location>
</feature>
<dbReference type="PANTHER" id="PTHR47372">
    <property type="entry name" value="DAUER UP-REGULATED-RELATED"/>
    <property type="match status" value="1"/>
</dbReference>
<protein>
    <submittedName>
        <fullName evidence="2">Uncharacterized protein</fullName>
    </submittedName>
</protein>
<organism evidence="2 3">
    <name type="scientific">Klebsormidium nitens</name>
    <name type="common">Green alga</name>
    <name type="synonym">Ulothrix nitens</name>
    <dbReference type="NCBI Taxonomy" id="105231"/>
    <lineage>
        <taxon>Eukaryota</taxon>
        <taxon>Viridiplantae</taxon>
        <taxon>Streptophyta</taxon>
        <taxon>Klebsormidiophyceae</taxon>
        <taxon>Klebsormidiales</taxon>
        <taxon>Klebsormidiaceae</taxon>
        <taxon>Klebsormidium</taxon>
    </lineage>
</organism>
<sequence length="621" mass="69886">MGQQQSVPSASRPPSFEEGNPPDEVKIRMYEEKVRKVTGDPFWTWNARRDDRARVRNEWDRAQYQEFQRARGRYGSEKTGMGAGLPSHMQSDDIPREQQEATQKMGERFREKVEEFKETARDAVVKTGRQWEAESKEIGEDAKRVLRTKTTPDAQKYGAGSDTPALQGYQDRHDGRPPIPTGARAASDRLQEYVDRTAQEGQRKVDEGREATRDATRRAEESGKSWLGWTKEKVEEADRSIEHGLETAKEKTKSAIGEVAHKTEDVYDRVIGRAKDKADDVRDDVNRARNDINRGRDDVSGKAREATDAAGSWLGWGKGKVREGEERVKEGYEEIKEDAQGTHDQVRDKVSGRVDAVKRDTEEPREKTREAADKTKEAANSWLGWGKNKVEEGEDKAREQYGRAKDDVSRGIDDVSRRAEDAKRSVERGWRETKEDARETYESAKERTERAFRGAGDRAEETADRTRGAVRRAGDSAEETADRARGAVRGARDEGRREYAQGKEEAKGWFNWLGGDKKEEKLDPESRAKFDAADRDLKEGYERLKRGVNEEADAVATRAGEYARAAKEATRNAGERVGEGIQRGSDKGAEAIAKGVKRAGDAADQTERNFERAASDRKAGA</sequence>
<gene>
    <name evidence="2" type="ORF">KFL_003950080</name>
</gene>
<dbReference type="Gene3D" id="1.10.287.700">
    <property type="entry name" value="Helix hairpin bin"/>
    <property type="match status" value="1"/>
</dbReference>
<feature type="compositionally biased region" description="Basic and acidic residues" evidence="1">
    <location>
        <begin position="334"/>
        <end position="377"/>
    </location>
</feature>
<dbReference type="Gene3D" id="1.20.120.20">
    <property type="entry name" value="Apolipoprotein"/>
    <property type="match status" value="1"/>
</dbReference>
<feature type="compositionally biased region" description="Basic and acidic residues" evidence="1">
    <location>
        <begin position="598"/>
        <end position="621"/>
    </location>
</feature>
<accession>A0A1Y1IFZ2</accession>
<dbReference type="OMA" id="NSGIECE"/>